<organism evidence="4">
    <name type="scientific">viral metagenome</name>
    <dbReference type="NCBI Taxonomy" id="1070528"/>
    <lineage>
        <taxon>unclassified sequences</taxon>
        <taxon>metagenomes</taxon>
        <taxon>organismal metagenomes</taxon>
    </lineage>
</organism>
<feature type="domain" description="GINS subunit" evidence="2">
    <location>
        <begin position="9"/>
        <end position="115"/>
    </location>
</feature>
<protein>
    <recommendedName>
        <fullName evidence="5">DNA replication complex GINS family protein</fullName>
    </recommendedName>
</protein>
<feature type="region of interest" description="Disordered" evidence="1">
    <location>
        <begin position="127"/>
        <end position="160"/>
    </location>
</feature>
<proteinExistence type="predicted"/>
<accession>A0A6M3LSB6</accession>
<gene>
    <name evidence="4" type="ORF">MM171A02050_0009</name>
</gene>
<name>A0A6M3LSB6_9ZZZZ</name>
<dbReference type="Pfam" id="PF22090">
    <property type="entry name" value="Gins51_C"/>
    <property type="match status" value="1"/>
</dbReference>
<evidence type="ECO:0000256" key="1">
    <source>
        <dbReference type="SAM" id="MobiDB-lite"/>
    </source>
</evidence>
<feature type="domain" description="Gins51 C-terminal" evidence="3">
    <location>
        <begin position="168"/>
        <end position="213"/>
    </location>
</feature>
<dbReference type="AlphaFoldDB" id="A0A6M3LSB6"/>
<dbReference type="InterPro" id="IPR021151">
    <property type="entry name" value="GINS_A"/>
</dbReference>
<dbReference type="EMBL" id="MT143567">
    <property type="protein sequence ID" value="QJA98276.1"/>
    <property type="molecule type" value="Genomic_DNA"/>
</dbReference>
<reference evidence="4" key="1">
    <citation type="submission" date="2020-03" db="EMBL/GenBank/DDBJ databases">
        <title>The deep terrestrial virosphere.</title>
        <authorList>
            <person name="Holmfeldt K."/>
            <person name="Nilsson E."/>
            <person name="Simone D."/>
            <person name="Lopez-Fernandez M."/>
            <person name="Wu X."/>
            <person name="de Brujin I."/>
            <person name="Lundin D."/>
            <person name="Andersson A."/>
            <person name="Bertilsson S."/>
            <person name="Dopson M."/>
        </authorList>
    </citation>
    <scope>NUCLEOTIDE SEQUENCE</scope>
    <source>
        <strain evidence="4">MM171A02050</strain>
    </source>
</reference>
<dbReference type="Pfam" id="PF05916">
    <property type="entry name" value="Sld5"/>
    <property type="match status" value="1"/>
</dbReference>
<dbReference type="Gene3D" id="3.40.5.50">
    <property type="match status" value="1"/>
</dbReference>
<evidence type="ECO:0008006" key="5">
    <source>
        <dbReference type="Google" id="ProtNLM"/>
    </source>
</evidence>
<sequence>MPDAPELNLDSILSREKLDKLSQLDPDFYEKAAKLLTELEAEKSRAEPGSFKDNYITDQLEVAKGQVKEIIQERMHNIIRIALSQSVKEDKGDAPALTHEETELYNALCDLLSVWRGKRLDQVFGKRSDKKETGVPLEQKEPEKHEKPEVPKEAQEAKQKTRDISGYITVRLLRNVPTFVGIDNRNYTLVKEDVAMVPGVNAKALIARKAAVQIAMK</sequence>
<evidence type="ECO:0000259" key="3">
    <source>
        <dbReference type="Pfam" id="PF22090"/>
    </source>
</evidence>
<dbReference type="CDD" id="cd11714">
    <property type="entry name" value="GINS_A_archaea"/>
    <property type="match status" value="1"/>
</dbReference>
<evidence type="ECO:0000259" key="2">
    <source>
        <dbReference type="Pfam" id="PF05916"/>
    </source>
</evidence>
<dbReference type="Gene3D" id="1.20.58.1030">
    <property type="match status" value="1"/>
</dbReference>
<evidence type="ECO:0000313" key="4">
    <source>
        <dbReference type="EMBL" id="QJA98276.1"/>
    </source>
</evidence>
<dbReference type="InterPro" id="IPR054314">
    <property type="entry name" value="Gins51_C"/>
</dbReference>